<dbReference type="Pfam" id="PF03106">
    <property type="entry name" value="WRKY"/>
    <property type="match status" value="1"/>
</dbReference>
<feature type="region of interest" description="Disordered" evidence="6">
    <location>
        <begin position="37"/>
        <end position="65"/>
    </location>
</feature>
<keyword evidence="3" id="KW-0238">DNA-binding</keyword>
<dbReference type="InterPro" id="IPR003657">
    <property type="entry name" value="WRKY_dom"/>
</dbReference>
<organism evidence="8 9">
    <name type="scientific">Buddleja alternifolia</name>
    <dbReference type="NCBI Taxonomy" id="168488"/>
    <lineage>
        <taxon>Eukaryota</taxon>
        <taxon>Viridiplantae</taxon>
        <taxon>Streptophyta</taxon>
        <taxon>Embryophyta</taxon>
        <taxon>Tracheophyta</taxon>
        <taxon>Spermatophyta</taxon>
        <taxon>Magnoliopsida</taxon>
        <taxon>eudicotyledons</taxon>
        <taxon>Gunneridae</taxon>
        <taxon>Pentapetalae</taxon>
        <taxon>asterids</taxon>
        <taxon>lamiids</taxon>
        <taxon>Lamiales</taxon>
        <taxon>Scrophulariaceae</taxon>
        <taxon>Buddlejeae</taxon>
        <taxon>Buddleja</taxon>
    </lineage>
</organism>
<dbReference type="GO" id="GO:0043565">
    <property type="term" value="F:sequence-specific DNA binding"/>
    <property type="evidence" value="ECO:0007669"/>
    <property type="project" value="InterPro"/>
</dbReference>
<evidence type="ECO:0000256" key="3">
    <source>
        <dbReference type="ARBA" id="ARBA00023125"/>
    </source>
</evidence>
<comment type="subcellular location">
    <subcellularLocation>
        <location evidence="1">Nucleus</location>
    </subcellularLocation>
</comment>
<keyword evidence="4" id="KW-0804">Transcription</keyword>
<reference evidence="8" key="1">
    <citation type="submission" date="2019-10" db="EMBL/GenBank/DDBJ databases">
        <authorList>
            <person name="Zhang R."/>
            <person name="Pan Y."/>
            <person name="Wang J."/>
            <person name="Ma R."/>
            <person name="Yu S."/>
        </authorList>
    </citation>
    <scope>NUCLEOTIDE SEQUENCE</scope>
    <source>
        <strain evidence="8">LA-IB0</strain>
        <tissue evidence="8">Leaf</tissue>
    </source>
</reference>
<keyword evidence="9" id="KW-1185">Reference proteome</keyword>
<evidence type="ECO:0000256" key="5">
    <source>
        <dbReference type="ARBA" id="ARBA00023242"/>
    </source>
</evidence>
<dbReference type="EMBL" id="WHWC01000005">
    <property type="protein sequence ID" value="KAG8383312.1"/>
    <property type="molecule type" value="Genomic_DNA"/>
</dbReference>
<dbReference type="InterPro" id="IPR036576">
    <property type="entry name" value="WRKY_dom_sf"/>
</dbReference>
<dbReference type="InterPro" id="IPR044810">
    <property type="entry name" value="WRKY_plant"/>
</dbReference>
<evidence type="ECO:0000256" key="2">
    <source>
        <dbReference type="ARBA" id="ARBA00023015"/>
    </source>
</evidence>
<dbReference type="PROSITE" id="PS50811">
    <property type="entry name" value="WRKY"/>
    <property type="match status" value="1"/>
</dbReference>
<keyword evidence="5" id="KW-0539">Nucleus</keyword>
<evidence type="ECO:0000313" key="8">
    <source>
        <dbReference type="EMBL" id="KAG8383312.1"/>
    </source>
</evidence>
<proteinExistence type="predicted"/>
<dbReference type="Proteomes" id="UP000826271">
    <property type="component" value="Unassembled WGS sequence"/>
</dbReference>
<dbReference type="SUPFAM" id="SSF118290">
    <property type="entry name" value="WRKY DNA-binding domain"/>
    <property type="match status" value="1"/>
</dbReference>
<dbReference type="Gene3D" id="2.20.25.80">
    <property type="entry name" value="WRKY domain"/>
    <property type="match status" value="1"/>
</dbReference>
<dbReference type="PANTHER" id="PTHR31221">
    <property type="entry name" value="WRKY TRANSCRIPTION FACTOR PROTEIN 1-RELATED"/>
    <property type="match status" value="1"/>
</dbReference>
<gene>
    <name evidence="8" type="ORF">BUALT_Bualt05G0171600</name>
</gene>
<name>A0AAV6XT93_9LAMI</name>
<keyword evidence="2" id="KW-0805">Transcription regulation</keyword>
<evidence type="ECO:0000256" key="4">
    <source>
        <dbReference type="ARBA" id="ARBA00023163"/>
    </source>
</evidence>
<dbReference type="GO" id="GO:0005634">
    <property type="term" value="C:nucleus"/>
    <property type="evidence" value="ECO:0007669"/>
    <property type="project" value="UniProtKB-SubCell"/>
</dbReference>
<feature type="compositionally biased region" description="Low complexity" evidence="6">
    <location>
        <begin position="37"/>
        <end position="46"/>
    </location>
</feature>
<accession>A0AAV6XT93</accession>
<feature type="domain" description="WRKY" evidence="7">
    <location>
        <begin position="72"/>
        <end position="97"/>
    </location>
</feature>
<sequence>MANSHQHQEFVVYDDQIKPNNGYMGGMMIANMETTTTTAPTPTMEENVNDDKKKGEMKNKSKKPKYAFQTRSQVDILDDGYRWRKYGQKAVKNNKFPSHKQGGLMKNKLIMSFYRPTKSPPAVQCTAPRPVSLVSSFKDDKCSLGMSDDHGDGDEHVDNRATCYISRVKERRRLEEQSLLKGKNCTQ</sequence>
<feature type="compositionally biased region" description="Basic and acidic residues" evidence="6">
    <location>
        <begin position="49"/>
        <end position="59"/>
    </location>
</feature>
<dbReference type="SMART" id="SM00774">
    <property type="entry name" value="WRKY"/>
    <property type="match status" value="1"/>
</dbReference>
<evidence type="ECO:0000313" key="9">
    <source>
        <dbReference type="Proteomes" id="UP000826271"/>
    </source>
</evidence>
<comment type="caution">
    <text evidence="8">The sequence shown here is derived from an EMBL/GenBank/DDBJ whole genome shotgun (WGS) entry which is preliminary data.</text>
</comment>
<protein>
    <recommendedName>
        <fullName evidence="7">WRKY domain-containing protein</fullName>
    </recommendedName>
</protein>
<evidence type="ECO:0000256" key="6">
    <source>
        <dbReference type="SAM" id="MobiDB-lite"/>
    </source>
</evidence>
<evidence type="ECO:0000259" key="7">
    <source>
        <dbReference type="PROSITE" id="PS50811"/>
    </source>
</evidence>
<dbReference type="GO" id="GO:0003700">
    <property type="term" value="F:DNA-binding transcription factor activity"/>
    <property type="evidence" value="ECO:0007669"/>
    <property type="project" value="InterPro"/>
</dbReference>
<dbReference type="PANTHER" id="PTHR31221:SF83">
    <property type="entry name" value="WRKY TRANSCRIPTION FACTOR 75-RELATED"/>
    <property type="match status" value="1"/>
</dbReference>
<evidence type="ECO:0000256" key="1">
    <source>
        <dbReference type="ARBA" id="ARBA00004123"/>
    </source>
</evidence>
<dbReference type="AlphaFoldDB" id="A0AAV6XT93"/>